<protein>
    <recommendedName>
        <fullName evidence="6">Homeobox domain-containing protein</fullName>
    </recommendedName>
</protein>
<comment type="caution">
    <text evidence="7">The sequence shown here is derived from an EMBL/GenBank/DDBJ whole genome shotgun (WGS) entry which is preliminary data.</text>
</comment>
<name>A0AAD5S1E9_9FUNG</name>
<keyword evidence="3 4" id="KW-0539">Nucleus</keyword>
<reference evidence="7" key="1">
    <citation type="submission" date="2020-05" db="EMBL/GenBank/DDBJ databases">
        <title>Phylogenomic resolution of chytrid fungi.</title>
        <authorList>
            <person name="Stajich J.E."/>
            <person name="Amses K."/>
            <person name="Simmons R."/>
            <person name="Seto K."/>
            <person name="Myers J."/>
            <person name="Bonds A."/>
            <person name="Quandt C.A."/>
            <person name="Barry K."/>
            <person name="Liu P."/>
            <person name="Grigoriev I."/>
            <person name="Longcore J.E."/>
            <person name="James T.Y."/>
        </authorList>
    </citation>
    <scope>NUCLEOTIDE SEQUENCE</scope>
    <source>
        <strain evidence="7">JEL0318</strain>
    </source>
</reference>
<feature type="region of interest" description="Disordered" evidence="5">
    <location>
        <begin position="111"/>
        <end position="208"/>
    </location>
</feature>
<evidence type="ECO:0000256" key="3">
    <source>
        <dbReference type="PROSITE-ProRule" id="PRU00108"/>
    </source>
</evidence>
<proteinExistence type="predicted"/>
<keyword evidence="2 3" id="KW-0371">Homeobox</keyword>
<dbReference type="AlphaFoldDB" id="A0AAD5S1E9"/>
<dbReference type="SMART" id="SM00389">
    <property type="entry name" value="HOX"/>
    <property type="match status" value="1"/>
</dbReference>
<dbReference type="InterPro" id="IPR001356">
    <property type="entry name" value="HD"/>
</dbReference>
<keyword evidence="1 3" id="KW-0238">DNA-binding</keyword>
<dbReference type="CDD" id="cd00086">
    <property type="entry name" value="homeodomain"/>
    <property type="match status" value="1"/>
</dbReference>
<dbReference type="Gene3D" id="1.10.10.60">
    <property type="entry name" value="Homeodomain-like"/>
    <property type="match status" value="1"/>
</dbReference>
<feature type="non-terminal residue" evidence="7">
    <location>
        <position position="1"/>
    </location>
</feature>
<dbReference type="SUPFAM" id="SSF46689">
    <property type="entry name" value="Homeodomain-like"/>
    <property type="match status" value="1"/>
</dbReference>
<evidence type="ECO:0000313" key="7">
    <source>
        <dbReference type="EMBL" id="KAJ3026712.1"/>
    </source>
</evidence>
<dbReference type="PANTHER" id="PTHR24324">
    <property type="entry name" value="HOMEOBOX PROTEIN HHEX"/>
    <property type="match status" value="1"/>
</dbReference>
<organism evidence="7 8">
    <name type="scientific">Rhizophlyctis rosea</name>
    <dbReference type="NCBI Taxonomy" id="64517"/>
    <lineage>
        <taxon>Eukaryota</taxon>
        <taxon>Fungi</taxon>
        <taxon>Fungi incertae sedis</taxon>
        <taxon>Chytridiomycota</taxon>
        <taxon>Chytridiomycota incertae sedis</taxon>
        <taxon>Chytridiomycetes</taxon>
        <taxon>Rhizophlyctidales</taxon>
        <taxon>Rhizophlyctidaceae</taxon>
        <taxon>Rhizophlyctis</taxon>
    </lineage>
</organism>
<dbReference type="EMBL" id="JADGJD010002973">
    <property type="protein sequence ID" value="KAJ3026712.1"/>
    <property type="molecule type" value="Genomic_DNA"/>
</dbReference>
<evidence type="ECO:0000313" key="8">
    <source>
        <dbReference type="Proteomes" id="UP001212841"/>
    </source>
</evidence>
<dbReference type="InterPro" id="IPR009057">
    <property type="entry name" value="Homeodomain-like_sf"/>
</dbReference>
<evidence type="ECO:0000256" key="1">
    <source>
        <dbReference type="ARBA" id="ARBA00023125"/>
    </source>
</evidence>
<evidence type="ECO:0000256" key="5">
    <source>
        <dbReference type="SAM" id="MobiDB-lite"/>
    </source>
</evidence>
<feature type="compositionally biased region" description="Polar residues" evidence="5">
    <location>
        <begin position="160"/>
        <end position="184"/>
    </location>
</feature>
<evidence type="ECO:0000259" key="6">
    <source>
        <dbReference type="PROSITE" id="PS50071"/>
    </source>
</evidence>
<feature type="compositionally biased region" description="Low complexity" evidence="5">
    <location>
        <begin position="11"/>
        <end position="28"/>
    </location>
</feature>
<comment type="subcellular location">
    <subcellularLocation>
        <location evidence="3 4">Nucleus</location>
    </subcellularLocation>
</comment>
<feature type="region of interest" description="Disordered" evidence="5">
    <location>
        <begin position="266"/>
        <end position="319"/>
    </location>
</feature>
<dbReference type="GO" id="GO:0006357">
    <property type="term" value="P:regulation of transcription by RNA polymerase II"/>
    <property type="evidence" value="ECO:0007669"/>
    <property type="project" value="TreeGrafter"/>
</dbReference>
<feature type="compositionally biased region" description="Polar residues" evidence="5">
    <location>
        <begin position="266"/>
        <end position="281"/>
    </location>
</feature>
<dbReference type="PANTHER" id="PTHR24324:SF9">
    <property type="entry name" value="HOMEOBOX DOMAIN-CONTAINING PROTEIN"/>
    <property type="match status" value="1"/>
</dbReference>
<dbReference type="GO" id="GO:0030154">
    <property type="term" value="P:cell differentiation"/>
    <property type="evidence" value="ECO:0007669"/>
    <property type="project" value="TreeGrafter"/>
</dbReference>
<dbReference type="GO" id="GO:0005634">
    <property type="term" value="C:nucleus"/>
    <property type="evidence" value="ECO:0007669"/>
    <property type="project" value="UniProtKB-SubCell"/>
</dbReference>
<evidence type="ECO:0000256" key="2">
    <source>
        <dbReference type="ARBA" id="ARBA00023155"/>
    </source>
</evidence>
<feature type="DNA-binding region" description="Homeobox" evidence="3">
    <location>
        <begin position="59"/>
        <end position="118"/>
    </location>
</feature>
<evidence type="ECO:0000256" key="4">
    <source>
        <dbReference type="RuleBase" id="RU000682"/>
    </source>
</evidence>
<keyword evidence="8" id="KW-1185">Reference proteome</keyword>
<feature type="region of interest" description="Disordered" evidence="5">
    <location>
        <begin position="342"/>
        <end position="400"/>
    </location>
</feature>
<dbReference type="GO" id="GO:0000978">
    <property type="term" value="F:RNA polymerase II cis-regulatory region sequence-specific DNA binding"/>
    <property type="evidence" value="ECO:0007669"/>
    <property type="project" value="TreeGrafter"/>
</dbReference>
<feature type="region of interest" description="Disordered" evidence="5">
    <location>
        <begin position="1"/>
        <end position="42"/>
    </location>
</feature>
<feature type="domain" description="Homeobox" evidence="6">
    <location>
        <begin position="57"/>
        <end position="117"/>
    </location>
</feature>
<dbReference type="PROSITE" id="PS50071">
    <property type="entry name" value="HOMEOBOX_2"/>
    <property type="match status" value="1"/>
</dbReference>
<dbReference type="Proteomes" id="UP001212841">
    <property type="component" value="Unassembled WGS sequence"/>
</dbReference>
<feature type="compositionally biased region" description="Low complexity" evidence="5">
    <location>
        <begin position="144"/>
        <end position="159"/>
    </location>
</feature>
<sequence length="400" mass="41784">MPIQQSPQRTPAPSVVASTPAPSTPGTPVDNGSGSTPDGGLNWVMFAPDTFDSNGVPITRKKRRRTAKDELAVLEATYLRNAHPPTAELEILGRELNMTVKEIRIWFQNRRQAGRRRGESVPRANRGGSLTWTAQEVAAAAGGSPTPTSRRASTASVSSQQGMQPSPTHSHLQQHSNNPQQPQGSGEPFRNLNNSATPHQAARSSAEALSQILTRQSIPVQNFYPVGMTRSESFGSSHNGAGGDEISVDERIVDDAAQALLGLSQSSHDNLSGSPDRNGSPSEDAVGSPAPLRQSVGRTPTPPQGRSREGSPSGGGGYNGVGAGVGVVIPSLRSLRSMDIPDAPLMEPLEGRGTNNSNGEGRSPKTRGYEVAELIAEPGKESGGVGVGVGRTPSPNGNGE</sequence>
<accession>A0AAD5S1E9</accession>
<dbReference type="InterPro" id="IPR051000">
    <property type="entry name" value="Homeobox_DNA-bind_prot"/>
</dbReference>
<dbReference type="Pfam" id="PF00046">
    <property type="entry name" value="Homeodomain"/>
    <property type="match status" value="1"/>
</dbReference>
<gene>
    <name evidence="7" type="ORF">HK097_006314</name>
</gene>